<evidence type="ECO:0000256" key="1">
    <source>
        <dbReference type="SAM" id="MobiDB-lite"/>
    </source>
</evidence>
<dbReference type="GO" id="GO:0035869">
    <property type="term" value="C:ciliary transition zone"/>
    <property type="evidence" value="ECO:0007669"/>
    <property type="project" value="TreeGrafter"/>
</dbReference>
<feature type="compositionally biased region" description="Pro residues" evidence="1">
    <location>
        <begin position="510"/>
        <end position="525"/>
    </location>
</feature>
<evidence type="ECO:0000313" key="3">
    <source>
        <dbReference type="Proteomes" id="UP000553632"/>
    </source>
</evidence>
<dbReference type="Proteomes" id="UP000553632">
    <property type="component" value="Unassembled WGS sequence"/>
</dbReference>
<dbReference type="InterPro" id="IPR029775">
    <property type="entry name" value="NPHP4"/>
</dbReference>
<evidence type="ECO:0000313" key="2">
    <source>
        <dbReference type="EMBL" id="KAF4756053.1"/>
    </source>
</evidence>
<dbReference type="PANTHER" id="PTHR31043:SF3">
    <property type="entry name" value="NEPHROCYSTIN-4"/>
    <property type="match status" value="1"/>
</dbReference>
<feature type="region of interest" description="Disordered" evidence="1">
    <location>
        <begin position="447"/>
        <end position="468"/>
    </location>
</feature>
<dbReference type="GO" id="GO:1904491">
    <property type="term" value="P:protein localization to ciliary transition zone"/>
    <property type="evidence" value="ECO:0007669"/>
    <property type="project" value="TreeGrafter"/>
</dbReference>
<name>A0A7J6UFY4_PEROL</name>
<dbReference type="GO" id="GO:0097546">
    <property type="term" value="C:ciliary base"/>
    <property type="evidence" value="ECO:0007669"/>
    <property type="project" value="TreeGrafter"/>
</dbReference>
<dbReference type="AlphaFoldDB" id="A0A7J6UFY4"/>
<feature type="non-terminal residue" evidence="2">
    <location>
        <position position="1022"/>
    </location>
</feature>
<reference evidence="2 3" key="1">
    <citation type="submission" date="2020-04" db="EMBL/GenBank/DDBJ databases">
        <title>Perkinsus olseni comparative genomics.</title>
        <authorList>
            <person name="Bogema D.R."/>
        </authorList>
    </citation>
    <scope>NUCLEOTIDE SEQUENCE [LARGE SCALE GENOMIC DNA]</scope>
    <source>
        <strain evidence="2 3">ATCC PRA-207</strain>
    </source>
</reference>
<dbReference type="EMBL" id="JABANO010003919">
    <property type="protein sequence ID" value="KAF4756053.1"/>
    <property type="molecule type" value="Genomic_DNA"/>
</dbReference>
<comment type="caution">
    <text evidence="2">The sequence shown here is derived from an EMBL/GenBank/DDBJ whole genome shotgun (WGS) entry which is preliminary data.</text>
</comment>
<proteinExistence type="predicted"/>
<sequence length="1022" mass="109575">QVRPQAATITEARTGGPTVLQRGGSQSITGHSSTVLYCIGVGRVTAPPIPNHLAEGVVVSYRLYVTLFHLRSQLLISRTAVSPKVDAPAGHDFNIDGSFSYHTGSSSTDPQVGVILELALSLPDGDRLSAGWSIVPAGHEVNGGAVLLKGSPRLLPFMKREVIGAFASTQSPTGSLVGLATAGRLEVSFRSSSGEDQQANIMRRMLPSGYVAAVGPPVGCLQSSSLRRAEVSLGRITADLGSHHTTAELRDALRFAVQDFSQRFKPLGGHRDEKVELSNLCTMVVYAHNGLQQITTECTFHMQGDGSGNPVLVSTVNHTVDMILDDGCALAVELHYHLTGEGSGSVPVCVGWCLLLPPQLDPLTECIVSNQAHDGVLLRSRLMKGPGETLAGRRVWAGSPTGTGFSIELAMTGEAYASWLGERQKVLHAERLKEAPLRTAKPLPAVRSPREAPAVTQTPRALLPPVPSDPYQEPMKDMVVEGPELPAPAMLFETRSFEAPPLTPSEVPNGTPPSPPRAVDPPYALPVEPPRTPPVEPLPVPAIEKPGPLVAEPLHVSDVQQPSIPNLGEKLEAVVAAVPPTAPVALPSGGEAKAERNAPSPSLRDANTQYDVSITEATEHELIPVKASASVGAANPLAGFAVSTQAGRQSDPPPPRDMSPADKASAVVAGLMTASTAEQENLAALDWQLEENDHLANDEITMAIVGWRPREGARRPGSKKVYFSAKFYTFPPQTTDAAELPYTACHTALSSSRTGQRLATRWWCCYPSRLTMLRRVAGRDGHDIELEMHCAETGMLVATASVPLRGIARQQRMVSRSEREVPCCGVGHAQGAPSVLGWLQVVIENCGSRECGQLGHSHPDLVPSPAGGYALRREDGKHTRAGLGRKNTRVKARRLPWPDTAPYATHDAVKYFADQREKSRLQLVQRRMRESLMERRYLPAVAGEANYFTVPFTNPSPAETLYSVQLGRVGTQGSVTVAGAGHCGLFLVTDPTEWRYLVASRGFAEPDCGYELFTATSEFLLR</sequence>
<feature type="region of interest" description="Disordered" evidence="1">
    <location>
        <begin position="499"/>
        <end position="525"/>
    </location>
</feature>
<dbReference type="GO" id="GO:0090090">
    <property type="term" value="P:negative regulation of canonical Wnt signaling pathway"/>
    <property type="evidence" value="ECO:0007669"/>
    <property type="project" value="InterPro"/>
</dbReference>
<dbReference type="PANTHER" id="PTHR31043">
    <property type="entry name" value="NEPHROCYSTIN-4"/>
    <property type="match status" value="1"/>
</dbReference>
<feature type="non-terminal residue" evidence="2">
    <location>
        <position position="1"/>
    </location>
</feature>
<dbReference type="GO" id="GO:0036064">
    <property type="term" value="C:ciliary basal body"/>
    <property type="evidence" value="ECO:0007669"/>
    <property type="project" value="TreeGrafter"/>
</dbReference>
<organism evidence="2 3">
    <name type="scientific">Perkinsus olseni</name>
    <name type="common">Perkinsus atlanticus</name>
    <dbReference type="NCBI Taxonomy" id="32597"/>
    <lineage>
        <taxon>Eukaryota</taxon>
        <taxon>Sar</taxon>
        <taxon>Alveolata</taxon>
        <taxon>Perkinsozoa</taxon>
        <taxon>Perkinsea</taxon>
        <taxon>Perkinsida</taxon>
        <taxon>Perkinsidae</taxon>
        <taxon>Perkinsus</taxon>
    </lineage>
</organism>
<accession>A0A7J6UFY4</accession>
<keyword evidence="3" id="KW-1185">Reference proteome</keyword>
<protein>
    <submittedName>
        <fullName evidence="2">Uncharacterized protein</fullName>
    </submittedName>
</protein>
<feature type="region of interest" description="Disordered" evidence="1">
    <location>
        <begin position="583"/>
        <end position="606"/>
    </location>
</feature>
<feature type="region of interest" description="Disordered" evidence="1">
    <location>
        <begin position="1"/>
        <end position="25"/>
    </location>
</feature>
<feature type="region of interest" description="Disordered" evidence="1">
    <location>
        <begin position="644"/>
        <end position="663"/>
    </location>
</feature>
<dbReference type="GO" id="GO:0097730">
    <property type="term" value="C:non-motile cilium"/>
    <property type="evidence" value="ECO:0007669"/>
    <property type="project" value="InterPro"/>
</dbReference>
<gene>
    <name evidence="2" type="ORF">FOZ63_030044</name>
</gene>